<organism evidence="1 2">
    <name type="scientific">Tigriopus californicus</name>
    <name type="common">Marine copepod</name>
    <dbReference type="NCBI Taxonomy" id="6832"/>
    <lineage>
        <taxon>Eukaryota</taxon>
        <taxon>Metazoa</taxon>
        <taxon>Ecdysozoa</taxon>
        <taxon>Arthropoda</taxon>
        <taxon>Crustacea</taxon>
        <taxon>Multicrustacea</taxon>
        <taxon>Hexanauplia</taxon>
        <taxon>Copepoda</taxon>
        <taxon>Harpacticoida</taxon>
        <taxon>Harpacticidae</taxon>
        <taxon>Tigriopus</taxon>
    </lineage>
</organism>
<accession>A0A553NVE2</accession>
<name>A0A553NVE2_TIGCA</name>
<dbReference type="AlphaFoldDB" id="A0A553NVE2"/>
<dbReference type="Proteomes" id="UP000318571">
    <property type="component" value="Chromosome 1"/>
</dbReference>
<sequence>MREQRLTSVEHRFDSDPGIAQSVHWTRTSKADLDPKLIIDLVNSEIQTEEGLIDGLFTSSSEEAGPLITFAQATHVGCGWIQFPSDHAGEFENFLVCNYGMGMVQETTCANGTNINPNNQTSYITYFSAPSQVIEDVKACLKAVKCRRRQLDFSPDSEKCNNKVENCLTAKSGLRFIKPAKLKQIARSGSSPIEIEASKCKIDTILCLLNSTLACEDRIRRCLPLLDLLNPDSDRNPEIKECQCSNLILSDGTHGDCSQKDAVTGKKNSESPAQETLDLKDNESNLNPLLVNHVLRVKKPCKSNLDIDMNLDAPKIPRSKRYAYDEGMEESDNLSPWNAVFPRRGSRNDALRHALRIKRVNDMFSKHALRVRKASSRARGYALRVRRGDTIDPSVDDYTDFMEPTFRGQTMTSDLLGSN</sequence>
<evidence type="ECO:0000313" key="2">
    <source>
        <dbReference type="Proteomes" id="UP000318571"/>
    </source>
</evidence>
<evidence type="ECO:0000313" key="1">
    <source>
        <dbReference type="EMBL" id="TRY69404.1"/>
    </source>
</evidence>
<dbReference type="EMBL" id="VCGU01000010">
    <property type="protein sequence ID" value="TRY69404.1"/>
    <property type="molecule type" value="Genomic_DNA"/>
</dbReference>
<comment type="caution">
    <text evidence="1">The sequence shown here is derived from an EMBL/GenBank/DDBJ whole genome shotgun (WGS) entry which is preliminary data.</text>
</comment>
<protein>
    <submittedName>
        <fullName evidence="1">Uncharacterized protein</fullName>
    </submittedName>
</protein>
<reference evidence="1 2" key="1">
    <citation type="journal article" date="2018" name="Nat. Ecol. Evol.">
        <title>Genomic signatures of mitonuclear coevolution across populations of Tigriopus californicus.</title>
        <authorList>
            <person name="Barreto F.S."/>
            <person name="Watson E.T."/>
            <person name="Lima T.G."/>
            <person name="Willett C.S."/>
            <person name="Edmands S."/>
            <person name="Li W."/>
            <person name="Burton R.S."/>
        </authorList>
    </citation>
    <scope>NUCLEOTIDE SEQUENCE [LARGE SCALE GENOMIC DNA]</scope>
    <source>
        <strain evidence="1 2">San Diego</strain>
    </source>
</reference>
<keyword evidence="2" id="KW-1185">Reference proteome</keyword>
<gene>
    <name evidence="1" type="ORF">TCAL_08893</name>
</gene>
<proteinExistence type="predicted"/>